<accession>A0ABQ6MB83</accession>
<feature type="transmembrane region" description="Helical" evidence="1">
    <location>
        <begin position="1057"/>
        <end position="1082"/>
    </location>
</feature>
<sequence>MSKASSEIAAAALVEDAEVLAEGLGKDFRSSPWKKPSIDVAKAHRAQNTYESGAASFCSTGPKALGGLGEGISLYFYILRYLTVFFLLASILATPHMLISYNGGALEANDRDPAGLIQFTSINHADVRDIYDEAEDDVQMCESAFVGMDSLSCDELREFVLSVGIGMESEGGGLVLKPEQLVNPFIPSLSLAQLDCDLGCNCGWDLSDDDATESTTCSDYFEEVGRAWKNEGNTCRHDEGACYAPNACPIHASRTVASRTVGEAKEHRCGDLALKYGQFRLKNGARFFDETTGAEALPDCCVTGVQCGTYQPSNDNLPFLAPLLNETISRDDAALLVTGCDILYCILFLLFWKYMEYKVNVVVQQTDDDNVTAGDYTVMVYGLPVDATEEGIRKHFSDLYVLDKPDWESKGLLCGLWGKKKPRLPTDCVGFDLQPLNCAPLEDVELHGKQSYVGSWVADVNIAHPNGKLIRRCQSMKKNTAKLLEARALVKKFSPGTPLKGGDKPSKLKKAEKKLELITKKISKIHQNLASSASTFDKIDNACMAAFVTFENEDSMIRCLDDYGRFGNRSCTNPFTWLKPPMPAILRYKSTNQLKVTTSPEPSNILWENLETSTASAVVRKIITSTITFVMLLVSLAIVVLVQTMKDRVAAQVPDLTKCSAGLPQVFNIPSNTSSFVHYEAFDSICESVHEDEDNGIQRFITFDGFFPIDEQTDEDTVRAIVEEKKNSCQNPCVSGSQEKITCVGYNDNANNENTVHDRLRGFATGEGEGEQVFTYESECPFEFRALDGYWESIEDCPAAKTLYDEAGCADGVCAEGNAFIEFDAADLACQDGLSPNFDATTMELADRKNCVAFQKQTVKGCYCLDIMIAEISEHGVITGAQNLYNNFGDVCGKFAQQYALAQTLVIGAAAMVTVINVVLKTSIKGMASFEHHASLSAETKAVSSQIAITLFVNTALIIMIVNAYIEFAPLNAVGLLTGNAEDFDFDWYVNVGSAIIMTMLINAVTPHLVPFVGYFILHPLKTCMASGSGTQRTLNKTFEGPVFDISTRFPMVLNSLTVTLVFSSALPVLLPVAFLSCLLFYTVDKFMLLRFYKTPPAYDAKLASTTVSLMPPVLLVHMLLSTWVYSSADVFQSTCIEQAAEFDEYLMTANEYDPLGAVPRLLKRNTAPMFAVTIVVLMLVLYSYLGHWIVKMVVGTALNGVFAIVLWPFRKLYRCCCGETIHLEKEFNPPFSKDFVRGYPKGISVPNLAHGSGWIKEKNDDGFWVHTKTWQTDGEVAGVAHSTGVRKRTWEAIRDTQVHTYDIRLNENYKDAMIAKDELMQSLANGEIQAASEETGGGSGNKVTPVA</sequence>
<evidence type="ECO:0000259" key="2">
    <source>
        <dbReference type="Pfam" id="PF02714"/>
    </source>
</evidence>
<name>A0ABQ6MB83_9STRA</name>
<evidence type="ECO:0000259" key="3">
    <source>
        <dbReference type="Pfam" id="PF14703"/>
    </source>
</evidence>
<feature type="domain" description="CSC1/OSCA1-like cytosolic" evidence="3">
    <location>
        <begin position="442"/>
        <end position="609"/>
    </location>
</feature>
<dbReference type="Pfam" id="PF14703">
    <property type="entry name" value="PHM7_cyt"/>
    <property type="match status" value="1"/>
</dbReference>
<feature type="domain" description="CSC1/OSCA1-like 7TM region" evidence="2">
    <location>
        <begin position="910"/>
        <end position="1102"/>
    </location>
</feature>
<dbReference type="PANTHER" id="PTHR13018:SF5">
    <property type="entry name" value="RE44586P"/>
    <property type="match status" value="1"/>
</dbReference>
<keyword evidence="5" id="KW-1185">Reference proteome</keyword>
<organism evidence="4 5">
    <name type="scientific">Tetraparma gracilis</name>
    <dbReference type="NCBI Taxonomy" id="2962635"/>
    <lineage>
        <taxon>Eukaryota</taxon>
        <taxon>Sar</taxon>
        <taxon>Stramenopiles</taxon>
        <taxon>Ochrophyta</taxon>
        <taxon>Bolidophyceae</taxon>
        <taxon>Parmales</taxon>
        <taxon>Triparmaceae</taxon>
        <taxon>Tetraparma</taxon>
    </lineage>
</organism>
<dbReference type="EMBL" id="BRYB01002639">
    <property type="protein sequence ID" value="GMI23103.1"/>
    <property type="molecule type" value="Genomic_DNA"/>
</dbReference>
<proteinExistence type="predicted"/>
<evidence type="ECO:0000256" key="1">
    <source>
        <dbReference type="SAM" id="Phobius"/>
    </source>
</evidence>
<gene>
    <name evidence="4" type="ORF">TeGR_g8180</name>
</gene>
<evidence type="ECO:0008006" key="6">
    <source>
        <dbReference type="Google" id="ProtNLM"/>
    </source>
</evidence>
<feature type="transmembrane region" description="Helical" evidence="1">
    <location>
        <begin position="947"/>
        <end position="966"/>
    </location>
</feature>
<feature type="transmembrane region" description="Helical" evidence="1">
    <location>
        <begin position="74"/>
        <end position="93"/>
    </location>
</feature>
<dbReference type="Proteomes" id="UP001165060">
    <property type="component" value="Unassembled WGS sequence"/>
</dbReference>
<dbReference type="InterPro" id="IPR003864">
    <property type="entry name" value="CSC1/OSCA1-like_7TM"/>
</dbReference>
<dbReference type="InterPro" id="IPR045122">
    <property type="entry name" value="Csc1-like"/>
</dbReference>
<feature type="transmembrane region" description="Helical" evidence="1">
    <location>
        <begin position="1168"/>
        <end position="1186"/>
    </location>
</feature>
<keyword evidence="1" id="KW-0812">Transmembrane</keyword>
<keyword evidence="1" id="KW-0472">Membrane</keyword>
<feature type="transmembrane region" description="Helical" evidence="1">
    <location>
        <begin position="622"/>
        <end position="642"/>
    </location>
</feature>
<comment type="caution">
    <text evidence="4">The sequence shown here is derived from an EMBL/GenBank/DDBJ whole genome shotgun (WGS) entry which is preliminary data.</text>
</comment>
<dbReference type="InterPro" id="IPR027815">
    <property type="entry name" value="CSC1/OSCA1-like_cyt"/>
</dbReference>
<reference evidence="4 5" key="1">
    <citation type="journal article" date="2023" name="Commun. Biol.">
        <title>Genome analysis of Parmales, the sister group of diatoms, reveals the evolutionary specialization of diatoms from phago-mixotrophs to photoautotrophs.</title>
        <authorList>
            <person name="Ban H."/>
            <person name="Sato S."/>
            <person name="Yoshikawa S."/>
            <person name="Yamada K."/>
            <person name="Nakamura Y."/>
            <person name="Ichinomiya M."/>
            <person name="Sato N."/>
            <person name="Blanc-Mathieu R."/>
            <person name="Endo H."/>
            <person name="Kuwata A."/>
            <person name="Ogata H."/>
        </authorList>
    </citation>
    <scope>NUCLEOTIDE SEQUENCE [LARGE SCALE GENOMIC DNA]</scope>
</reference>
<feature type="transmembrane region" description="Helical" evidence="1">
    <location>
        <begin position="1103"/>
        <end position="1125"/>
    </location>
</feature>
<evidence type="ECO:0000313" key="5">
    <source>
        <dbReference type="Proteomes" id="UP001165060"/>
    </source>
</evidence>
<dbReference type="Pfam" id="PF02714">
    <property type="entry name" value="RSN1_7TM"/>
    <property type="match status" value="1"/>
</dbReference>
<protein>
    <recommendedName>
        <fullName evidence="6">CSC1/OSCA1-like cytosolic domain-containing protein</fullName>
    </recommendedName>
</protein>
<evidence type="ECO:0000313" key="4">
    <source>
        <dbReference type="EMBL" id="GMI23103.1"/>
    </source>
</evidence>
<dbReference type="PANTHER" id="PTHR13018">
    <property type="entry name" value="PROBABLE MEMBRANE PROTEIN DUF221-RELATED"/>
    <property type="match status" value="1"/>
</dbReference>
<keyword evidence="1" id="KW-1133">Transmembrane helix</keyword>
<feature type="transmembrane region" description="Helical" evidence="1">
    <location>
        <begin position="333"/>
        <end position="355"/>
    </location>
</feature>
<feature type="transmembrane region" description="Helical" evidence="1">
    <location>
        <begin position="899"/>
        <end position="920"/>
    </location>
</feature>